<dbReference type="HOGENOM" id="CLU_562801_0_0_1"/>
<organism evidence="3 4">
    <name type="scientific">Sphaerobolus stellatus (strain SS14)</name>
    <dbReference type="NCBI Taxonomy" id="990650"/>
    <lineage>
        <taxon>Eukaryota</taxon>
        <taxon>Fungi</taxon>
        <taxon>Dikarya</taxon>
        <taxon>Basidiomycota</taxon>
        <taxon>Agaricomycotina</taxon>
        <taxon>Agaricomycetes</taxon>
        <taxon>Phallomycetidae</taxon>
        <taxon>Geastrales</taxon>
        <taxon>Sphaerobolaceae</taxon>
        <taxon>Sphaerobolus</taxon>
    </lineage>
</organism>
<evidence type="ECO:0000313" key="3">
    <source>
        <dbReference type="EMBL" id="KIJ30427.1"/>
    </source>
</evidence>
<evidence type="ECO:0000313" key="4">
    <source>
        <dbReference type="Proteomes" id="UP000054279"/>
    </source>
</evidence>
<keyword evidence="4" id="KW-1185">Reference proteome</keyword>
<dbReference type="EMBL" id="KN837262">
    <property type="protein sequence ID" value="KIJ30427.1"/>
    <property type="molecule type" value="Genomic_DNA"/>
</dbReference>
<dbReference type="Proteomes" id="UP000054279">
    <property type="component" value="Unassembled WGS sequence"/>
</dbReference>
<keyword evidence="2" id="KW-0732">Signal</keyword>
<reference evidence="3 4" key="1">
    <citation type="submission" date="2014-06" db="EMBL/GenBank/DDBJ databases">
        <title>Evolutionary Origins and Diversification of the Mycorrhizal Mutualists.</title>
        <authorList>
            <consortium name="DOE Joint Genome Institute"/>
            <consortium name="Mycorrhizal Genomics Consortium"/>
            <person name="Kohler A."/>
            <person name="Kuo A."/>
            <person name="Nagy L.G."/>
            <person name="Floudas D."/>
            <person name="Copeland A."/>
            <person name="Barry K.W."/>
            <person name="Cichocki N."/>
            <person name="Veneault-Fourrey C."/>
            <person name="LaButti K."/>
            <person name="Lindquist E.A."/>
            <person name="Lipzen A."/>
            <person name="Lundell T."/>
            <person name="Morin E."/>
            <person name="Murat C."/>
            <person name="Riley R."/>
            <person name="Ohm R."/>
            <person name="Sun H."/>
            <person name="Tunlid A."/>
            <person name="Henrissat B."/>
            <person name="Grigoriev I.V."/>
            <person name="Hibbett D.S."/>
            <person name="Martin F."/>
        </authorList>
    </citation>
    <scope>NUCLEOTIDE SEQUENCE [LARGE SCALE GENOMIC DNA]</scope>
    <source>
        <strain evidence="3 4">SS14</strain>
    </source>
</reference>
<name>A0A0C9UNK7_SPHS4</name>
<feature type="signal peptide" evidence="2">
    <location>
        <begin position="1"/>
        <end position="27"/>
    </location>
</feature>
<proteinExistence type="predicted"/>
<feature type="compositionally biased region" description="Polar residues" evidence="1">
    <location>
        <begin position="51"/>
        <end position="66"/>
    </location>
</feature>
<gene>
    <name evidence="3" type="ORF">M422DRAFT_268081</name>
</gene>
<accession>A0A0C9UNK7</accession>
<evidence type="ECO:0000256" key="2">
    <source>
        <dbReference type="SAM" id="SignalP"/>
    </source>
</evidence>
<feature type="region of interest" description="Disordered" evidence="1">
    <location>
        <begin position="23"/>
        <end position="69"/>
    </location>
</feature>
<protein>
    <submittedName>
        <fullName evidence="3">Uncharacterized protein</fullName>
    </submittedName>
</protein>
<evidence type="ECO:0000256" key="1">
    <source>
        <dbReference type="SAM" id="MobiDB-lite"/>
    </source>
</evidence>
<dbReference type="AlphaFoldDB" id="A0A0C9UNK7"/>
<sequence>MLDRSRGFSTWLLLALATTVGTRRTQAVSKDADPPPASQAKKRGRPRKTQPELTATTGATPKSSSVPLPGTFTPPIGIAGMTFMPQTTTARSGILVVLVHLRPMFGHPFLSEVLNLAVFNPSIRNPLPAWFKISLTPYPYRLSHMLALCLLKGRCDTFTSDTYSPIFIEYLALLTEFQEDNLDNYQGVLESLLVEGSLGDTQEAVCTNKRTCASGGLLQDTFDKELLMLRPILPFGLSVVTSGIAINAALGSGASASYVNTTGVQNLLQEMPYGYPTHVPCMRPPPGSLQKTGTNEEVDDHVKNLTDIASLVDTHEEEQSQKSLTVKQHESTEKQAALELRNAAMMGIVNCNNLNNISELEGSTVCQSAGPSKTLDDKENIPIKCLCGQMAIEQFLEKCQDENSKLLQEFHEREDHHQQEIVDGIEHLSSSITPLVDLNKAQMEQENQQKAEENSRESQLFDLVKTVPQQRNNWCTFRLFPIQWF</sequence>
<feature type="chain" id="PRO_5002221186" evidence="2">
    <location>
        <begin position="28"/>
        <end position="485"/>
    </location>
</feature>